<feature type="compositionally biased region" description="Basic and acidic residues" evidence="1">
    <location>
        <begin position="301"/>
        <end position="311"/>
    </location>
</feature>
<gene>
    <name evidence="3" type="ORF">C8A05DRAFT_46018</name>
</gene>
<organism evidence="3 4">
    <name type="scientific">Staphylotrichum tortipilum</name>
    <dbReference type="NCBI Taxonomy" id="2831512"/>
    <lineage>
        <taxon>Eukaryota</taxon>
        <taxon>Fungi</taxon>
        <taxon>Dikarya</taxon>
        <taxon>Ascomycota</taxon>
        <taxon>Pezizomycotina</taxon>
        <taxon>Sordariomycetes</taxon>
        <taxon>Sordariomycetidae</taxon>
        <taxon>Sordariales</taxon>
        <taxon>Chaetomiaceae</taxon>
        <taxon>Staphylotrichum</taxon>
    </lineage>
</organism>
<dbReference type="Proteomes" id="UP001303889">
    <property type="component" value="Unassembled WGS sequence"/>
</dbReference>
<reference evidence="3" key="1">
    <citation type="journal article" date="2023" name="Mol. Phylogenet. Evol.">
        <title>Genome-scale phylogeny and comparative genomics of the fungal order Sordariales.</title>
        <authorList>
            <person name="Hensen N."/>
            <person name="Bonometti L."/>
            <person name="Westerberg I."/>
            <person name="Brannstrom I.O."/>
            <person name="Guillou S."/>
            <person name="Cros-Aarteil S."/>
            <person name="Calhoun S."/>
            <person name="Haridas S."/>
            <person name="Kuo A."/>
            <person name="Mondo S."/>
            <person name="Pangilinan J."/>
            <person name="Riley R."/>
            <person name="LaButti K."/>
            <person name="Andreopoulos B."/>
            <person name="Lipzen A."/>
            <person name="Chen C."/>
            <person name="Yan M."/>
            <person name="Daum C."/>
            <person name="Ng V."/>
            <person name="Clum A."/>
            <person name="Steindorff A."/>
            <person name="Ohm R.A."/>
            <person name="Martin F."/>
            <person name="Silar P."/>
            <person name="Natvig D.O."/>
            <person name="Lalanne C."/>
            <person name="Gautier V."/>
            <person name="Ament-Velasquez S.L."/>
            <person name="Kruys A."/>
            <person name="Hutchinson M.I."/>
            <person name="Powell A.J."/>
            <person name="Barry K."/>
            <person name="Miller A.N."/>
            <person name="Grigoriev I.V."/>
            <person name="Debuchy R."/>
            <person name="Gladieux P."/>
            <person name="Hiltunen Thoren M."/>
            <person name="Johannesson H."/>
        </authorList>
    </citation>
    <scope>NUCLEOTIDE SEQUENCE</scope>
    <source>
        <strain evidence="3">CBS 103.79</strain>
    </source>
</reference>
<dbReference type="SUPFAM" id="SSF54909">
    <property type="entry name" value="Dimeric alpha+beta barrel"/>
    <property type="match status" value="1"/>
</dbReference>
<proteinExistence type="predicted"/>
<dbReference type="InterPro" id="IPR011008">
    <property type="entry name" value="Dimeric_a/b-barrel"/>
</dbReference>
<evidence type="ECO:0000313" key="3">
    <source>
        <dbReference type="EMBL" id="KAK3900068.1"/>
    </source>
</evidence>
<feature type="domain" description="ABM" evidence="2">
    <location>
        <begin position="34"/>
        <end position="90"/>
    </location>
</feature>
<evidence type="ECO:0000259" key="2">
    <source>
        <dbReference type="Pfam" id="PF03992"/>
    </source>
</evidence>
<keyword evidence="4" id="KW-1185">Reference proteome</keyword>
<reference evidence="3" key="2">
    <citation type="submission" date="2023-05" db="EMBL/GenBank/DDBJ databases">
        <authorList>
            <consortium name="Lawrence Berkeley National Laboratory"/>
            <person name="Steindorff A."/>
            <person name="Hensen N."/>
            <person name="Bonometti L."/>
            <person name="Westerberg I."/>
            <person name="Brannstrom I.O."/>
            <person name="Guillou S."/>
            <person name="Cros-Aarteil S."/>
            <person name="Calhoun S."/>
            <person name="Haridas S."/>
            <person name="Kuo A."/>
            <person name="Mondo S."/>
            <person name="Pangilinan J."/>
            <person name="Riley R."/>
            <person name="Labutti K."/>
            <person name="Andreopoulos B."/>
            <person name="Lipzen A."/>
            <person name="Chen C."/>
            <person name="Yanf M."/>
            <person name="Daum C."/>
            <person name="Ng V."/>
            <person name="Clum A."/>
            <person name="Ohm R."/>
            <person name="Martin F."/>
            <person name="Silar P."/>
            <person name="Natvig D."/>
            <person name="Lalanne C."/>
            <person name="Gautier V."/>
            <person name="Ament-Velasquez S.L."/>
            <person name="Kruys A."/>
            <person name="Hutchinson M.I."/>
            <person name="Powell A.J."/>
            <person name="Barry K."/>
            <person name="Miller A.N."/>
            <person name="Grigoriev I.V."/>
            <person name="Debuchy R."/>
            <person name="Gladieux P."/>
            <person name="Thoren M.H."/>
            <person name="Johannesson H."/>
        </authorList>
    </citation>
    <scope>NUCLEOTIDE SEQUENCE</scope>
    <source>
        <strain evidence="3">CBS 103.79</strain>
    </source>
</reference>
<evidence type="ECO:0000313" key="4">
    <source>
        <dbReference type="Proteomes" id="UP001303889"/>
    </source>
</evidence>
<protein>
    <recommendedName>
        <fullName evidence="2">ABM domain-containing protein</fullName>
    </recommendedName>
</protein>
<dbReference type="InterPro" id="IPR007138">
    <property type="entry name" value="ABM_dom"/>
</dbReference>
<dbReference type="AlphaFoldDB" id="A0AAN6MHK5"/>
<dbReference type="Pfam" id="PF03992">
    <property type="entry name" value="ABM"/>
    <property type="match status" value="1"/>
</dbReference>
<accession>A0AAN6MHK5</accession>
<dbReference type="Gene3D" id="3.30.70.100">
    <property type="match status" value="1"/>
</dbReference>
<comment type="caution">
    <text evidence="3">The sequence shown here is derived from an EMBL/GenBank/DDBJ whole genome shotgun (WGS) entry which is preliminary data.</text>
</comment>
<sequence>MARTKQTARKSVRPLVTWTRFCLRREQEWPTWVVDHLNIYIGPLVEVDGVHHISLGRMVDNPEQAAFILEWTNLEALKNFQSSPACAAFLQNLPESNPDTSRAPGIESGSALERLTLDDASPSSRFLTLKHKNPAVTTAVKGLVTLTTYMVPRTADEVLKTWREDFHRKLGSFVPDGYGFLKAGDLVWSHIISTWFLVLEEDGWVGEKFGRLERCGLEGDGHDSDHGRGRTLFCHFLLWSNLGASPEHEAAAAEDPRARESWDEAIAEVMPPATAWQQERWDIRKVPRCFPPNLEFESDSEERAYEEEQQRQVKEYVDLHFQPPQTSDSGRCLRS</sequence>
<dbReference type="EMBL" id="MU855709">
    <property type="protein sequence ID" value="KAK3900068.1"/>
    <property type="molecule type" value="Genomic_DNA"/>
</dbReference>
<name>A0AAN6MHK5_9PEZI</name>
<feature type="region of interest" description="Disordered" evidence="1">
    <location>
        <begin position="292"/>
        <end position="311"/>
    </location>
</feature>
<evidence type="ECO:0000256" key="1">
    <source>
        <dbReference type="SAM" id="MobiDB-lite"/>
    </source>
</evidence>